<sequence>MATQARVGIASFRMYNATDDVARAWAALFRRVFAELDLAVEVVPHAWPASLVALWQRTDLVCGFMCGLPFVEGAADVVPLAVPVPSPPRYGDQPRYLSELLVREDSGWLTLPETFGARFGWMARHSQSGYHAARTLLAGHAAAGQRLYDMSVGPLDTPARALDALRERRIDVTALDGYYLDLLRRHAPQRLEGVRTIATTPWTPMPLLVASAAQPAERVAALRDRLGRLHRDPAYTHLLADVLVRRFDAPRIASYAVLQQMGREGAHYPDIV</sequence>
<dbReference type="RefSeq" id="WP_224038925.1">
    <property type="nucleotide sequence ID" value="NZ_CAJZAH010000001.1"/>
</dbReference>
<keyword evidence="2" id="KW-1185">Reference proteome</keyword>
<dbReference type="PANTHER" id="PTHR35841:SF1">
    <property type="entry name" value="PHOSPHONATES-BINDING PERIPLASMIC PROTEIN"/>
    <property type="match status" value="1"/>
</dbReference>
<evidence type="ECO:0008006" key="3">
    <source>
        <dbReference type="Google" id="ProtNLM"/>
    </source>
</evidence>
<organism evidence="1 2">
    <name type="scientific">Cupriavidus respiraculi</name>
    <dbReference type="NCBI Taxonomy" id="195930"/>
    <lineage>
        <taxon>Bacteria</taxon>
        <taxon>Pseudomonadati</taxon>
        <taxon>Pseudomonadota</taxon>
        <taxon>Betaproteobacteria</taxon>
        <taxon>Burkholderiales</taxon>
        <taxon>Burkholderiaceae</taxon>
        <taxon>Cupriavidus</taxon>
    </lineage>
</organism>
<evidence type="ECO:0000313" key="1">
    <source>
        <dbReference type="EMBL" id="CAG9165354.1"/>
    </source>
</evidence>
<dbReference type="Proteomes" id="UP000721236">
    <property type="component" value="Unassembled WGS sequence"/>
</dbReference>
<comment type="caution">
    <text evidence="1">The sequence shown here is derived from an EMBL/GenBank/DDBJ whole genome shotgun (WGS) entry which is preliminary data.</text>
</comment>
<dbReference type="Pfam" id="PF12974">
    <property type="entry name" value="Phosphonate-bd"/>
    <property type="match status" value="1"/>
</dbReference>
<proteinExistence type="predicted"/>
<name>A0ABM8WDJ9_9BURK</name>
<dbReference type="SUPFAM" id="SSF53850">
    <property type="entry name" value="Periplasmic binding protein-like II"/>
    <property type="match status" value="1"/>
</dbReference>
<evidence type="ECO:0000313" key="2">
    <source>
        <dbReference type="Proteomes" id="UP000721236"/>
    </source>
</evidence>
<accession>A0ABM8WDJ9</accession>
<dbReference type="PANTHER" id="PTHR35841">
    <property type="entry name" value="PHOSPHONATES-BINDING PERIPLASMIC PROTEIN"/>
    <property type="match status" value="1"/>
</dbReference>
<protein>
    <recommendedName>
        <fullName evidence="3">ABC transporter substrate-binding protein</fullName>
    </recommendedName>
</protein>
<reference evidence="1 2" key="1">
    <citation type="submission" date="2021-08" db="EMBL/GenBank/DDBJ databases">
        <authorList>
            <person name="Peeters C."/>
        </authorList>
    </citation>
    <scope>NUCLEOTIDE SEQUENCE [LARGE SCALE GENOMIC DNA]</scope>
    <source>
        <strain evidence="1 2">LMG 21510</strain>
    </source>
</reference>
<dbReference type="EMBL" id="CAJZAH010000001">
    <property type="protein sequence ID" value="CAG9165354.1"/>
    <property type="molecule type" value="Genomic_DNA"/>
</dbReference>
<gene>
    <name evidence="1" type="ORF">LMG21510_00052</name>
</gene>
<dbReference type="Gene3D" id="3.40.190.10">
    <property type="entry name" value="Periplasmic binding protein-like II"/>
    <property type="match status" value="2"/>
</dbReference>